<dbReference type="InterPro" id="IPR011009">
    <property type="entry name" value="Kinase-like_dom_sf"/>
</dbReference>
<keyword evidence="3" id="KW-0833">Ubl conjugation pathway</keyword>
<protein>
    <recommendedName>
        <fullName evidence="2">RING-type E3 ubiquitin transferase</fullName>
        <ecNumber evidence="2">2.3.2.27</ecNumber>
    </recommendedName>
</protein>
<accession>A0A6D2IQ02</accession>
<evidence type="ECO:0000256" key="2">
    <source>
        <dbReference type="ARBA" id="ARBA00012483"/>
    </source>
</evidence>
<evidence type="ECO:0000256" key="3">
    <source>
        <dbReference type="ARBA" id="ARBA00022786"/>
    </source>
</evidence>
<dbReference type="PANTHER" id="PTHR45647">
    <property type="entry name" value="OS02G0152300 PROTEIN"/>
    <property type="match status" value="1"/>
</dbReference>
<reference evidence="4" key="1">
    <citation type="submission" date="2020-01" db="EMBL/GenBank/DDBJ databases">
        <authorList>
            <person name="Mishra B."/>
        </authorList>
    </citation>
    <scope>NUCLEOTIDE SEQUENCE [LARGE SCALE GENOMIC DNA]</scope>
</reference>
<evidence type="ECO:0000313" key="5">
    <source>
        <dbReference type="Proteomes" id="UP000467841"/>
    </source>
</evidence>
<dbReference type="AlphaFoldDB" id="A0A6D2IQ02"/>
<evidence type="ECO:0000256" key="1">
    <source>
        <dbReference type="ARBA" id="ARBA00000900"/>
    </source>
</evidence>
<name>A0A6D2IQ02_9BRAS</name>
<dbReference type="EMBL" id="CACVBM020001070">
    <property type="protein sequence ID" value="CAA7028578.1"/>
    <property type="molecule type" value="Genomic_DNA"/>
</dbReference>
<gene>
    <name evidence="4" type="ORF">MERR_LOCUS15813</name>
</gene>
<dbReference type="EC" id="2.3.2.27" evidence="2"/>
<dbReference type="InterPro" id="IPR051348">
    <property type="entry name" value="U-box_ubiquitin_ligases"/>
</dbReference>
<dbReference type="PANTHER" id="PTHR45647:SF56">
    <property type="entry name" value="U-BOX DOMAIN-CONTAINING PROTEIN 50-RELATED"/>
    <property type="match status" value="1"/>
</dbReference>
<dbReference type="Gene3D" id="1.10.510.10">
    <property type="entry name" value="Transferase(Phosphotransferase) domain 1"/>
    <property type="match status" value="1"/>
</dbReference>
<comment type="catalytic activity">
    <reaction evidence="1">
        <text>S-ubiquitinyl-[E2 ubiquitin-conjugating enzyme]-L-cysteine + [acceptor protein]-L-lysine = [E2 ubiquitin-conjugating enzyme]-L-cysteine + N(6)-ubiquitinyl-[acceptor protein]-L-lysine.</text>
        <dbReference type="EC" id="2.3.2.27"/>
    </reaction>
</comment>
<organism evidence="4 5">
    <name type="scientific">Microthlaspi erraticum</name>
    <dbReference type="NCBI Taxonomy" id="1685480"/>
    <lineage>
        <taxon>Eukaryota</taxon>
        <taxon>Viridiplantae</taxon>
        <taxon>Streptophyta</taxon>
        <taxon>Embryophyta</taxon>
        <taxon>Tracheophyta</taxon>
        <taxon>Spermatophyta</taxon>
        <taxon>Magnoliopsida</taxon>
        <taxon>eudicotyledons</taxon>
        <taxon>Gunneridae</taxon>
        <taxon>Pentapetalae</taxon>
        <taxon>rosids</taxon>
        <taxon>malvids</taxon>
        <taxon>Brassicales</taxon>
        <taxon>Brassicaceae</taxon>
        <taxon>Coluteocarpeae</taxon>
        <taxon>Microthlaspi</taxon>
    </lineage>
</organism>
<proteinExistence type="predicted"/>
<dbReference type="GO" id="GO:0061630">
    <property type="term" value="F:ubiquitin protein ligase activity"/>
    <property type="evidence" value="ECO:0007669"/>
    <property type="project" value="UniProtKB-EC"/>
</dbReference>
<sequence length="192" mass="22244">MFRRNYCSFSSESSECSWQKEAPAGRTRRLRLTMNLTMTNFKPLCPKNQWRFFRQIRNLIEDFEQIYDAKLNENNVQFDAALRLLNIKEMEYTGKLMPIVQNFRETLQPLPHSVKPKPTVHGRLTPSKILLDRNLVPKITGFGLIMHSDHQSDTKPDVMAFGVLLLHLLTGRNWPGLLKAISMNQTSILSGR</sequence>
<dbReference type="SUPFAM" id="SSF56112">
    <property type="entry name" value="Protein kinase-like (PK-like)"/>
    <property type="match status" value="1"/>
</dbReference>
<comment type="caution">
    <text evidence="4">The sequence shown here is derived from an EMBL/GenBank/DDBJ whole genome shotgun (WGS) entry which is preliminary data.</text>
</comment>
<dbReference type="OrthoDB" id="896513at2759"/>
<evidence type="ECO:0000313" key="4">
    <source>
        <dbReference type="EMBL" id="CAA7028578.1"/>
    </source>
</evidence>
<dbReference type="Proteomes" id="UP000467841">
    <property type="component" value="Unassembled WGS sequence"/>
</dbReference>
<keyword evidence="5" id="KW-1185">Reference proteome</keyword>